<evidence type="ECO:0000256" key="6">
    <source>
        <dbReference type="ARBA" id="ARBA00022989"/>
    </source>
</evidence>
<dbReference type="InterPro" id="IPR036458">
    <property type="entry name" value="Na:dicarbo_symporter_sf"/>
</dbReference>
<dbReference type="Proteomes" id="UP000236655">
    <property type="component" value="Chromosome"/>
</dbReference>
<proteinExistence type="predicted"/>
<dbReference type="GO" id="GO:0005886">
    <property type="term" value="C:plasma membrane"/>
    <property type="evidence" value="ECO:0007669"/>
    <property type="project" value="UniProtKB-SubCell"/>
</dbReference>
<evidence type="ECO:0000256" key="2">
    <source>
        <dbReference type="ARBA" id="ARBA00022448"/>
    </source>
</evidence>
<dbReference type="PRINTS" id="PR00173">
    <property type="entry name" value="EDTRNSPORT"/>
</dbReference>
<feature type="transmembrane region" description="Helical" evidence="8">
    <location>
        <begin position="322"/>
        <end position="339"/>
    </location>
</feature>
<feature type="transmembrane region" description="Helical" evidence="8">
    <location>
        <begin position="132"/>
        <end position="156"/>
    </location>
</feature>
<dbReference type="EMBL" id="CP024847">
    <property type="protein sequence ID" value="AUR50788.1"/>
    <property type="molecule type" value="Genomic_DNA"/>
</dbReference>
<dbReference type="PANTHER" id="PTHR42865">
    <property type="entry name" value="PROTON/GLUTAMATE-ASPARTATE SYMPORTER"/>
    <property type="match status" value="1"/>
</dbReference>
<evidence type="ECO:0000256" key="1">
    <source>
        <dbReference type="ARBA" id="ARBA00004651"/>
    </source>
</evidence>
<dbReference type="Pfam" id="PF00375">
    <property type="entry name" value="SDF"/>
    <property type="match status" value="1"/>
</dbReference>
<dbReference type="GO" id="GO:0006835">
    <property type="term" value="P:dicarboxylic acid transport"/>
    <property type="evidence" value="ECO:0007669"/>
    <property type="project" value="TreeGrafter"/>
</dbReference>
<feature type="transmembrane region" description="Helical" evidence="8">
    <location>
        <begin position="247"/>
        <end position="268"/>
    </location>
</feature>
<evidence type="ECO:0000313" key="9">
    <source>
        <dbReference type="EMBL" id="AUR50788.1"/>
    </source>
</evidence>
<protein>
    <submittedName>
        <fullName evidence="9">Dicarboxylate/amino acid:cation symporter</fullName>
    </submittedName>
</protein>
<reference evidence="10" key="1">
    <citation type="submission" date="2017-11" db="EMBL/GenBank/DDBJ databases">
        <authorList>
            <person name="Chan K.G."/>
            <person name="Lee L.S."/>
        </authorList>
    </citation>
    <scope>NUCLEOTIDE SEQUENCE [LARGE SCALE GENOMIC DNA]</scope>
    <source>
        <strain evidence="10">DSM 100970</strain>
    </source>
</reference>
<feature type="transmembrane region" description="Helical" evidence="8">
    <location>
        <begin position="210"/>
        <end position="235"/>
    </location>
</feature>
<gene>
    <name evidence="9" type="ORF">CUN60_00235</name>
</gene>
<accession>A0A2I7N2W2</accession>
<feature type="transmembrane region" description="Helical" evidence="8">
    <location>
        <begin position="45"/>
        <end position="63"/>
    </location>
</feature>
<keyword evidence="5" id="KW-0769">Symport</keyword>
<dbReference type="KEGG" id="nba:CUN60_00235"/>
<dbReference type="OrthoDB" id="9768885at2"/>
<evidence type="ECO:0000256" key="3">
    <source>
        <dbReference type="ARBA" id="ARBA00022475"/>
    </source>
</evidence>
<evidence type="ECO:0000313" key="10">
    <source>
        <dbReference type="Proteomes" id="UP000236655"/>
    </source>
</evidence>
<dbReference type="AlphaFoldDB" id="A0A2I7N2W2"/>
<comment type="subcellular location">
    <subcellularLocation>
        <location evidence="1">Cell membrane</location>
        <topology evidence="1">Multi-pass membrane protein</topology>
    </subcellularLocation>
</comment>
<dbReference type="SUPFAM" id="SSF118215">
    <property type="entry name" value="Proton glutamate symport protein"/>
    <property type="match status" value="1"/>
</dbReference>
<dbReference type="PANTHER" id="PTHR42865:SF7">
    <property type="entry name" value="PROTON_GLUTAMATE-ASPARTATE SYMPORTER"/>
    <property type="match status" value="1"/>
</dbReference>
<keyword evidence="10" id="KW-1185">Reference proteome</keyword>
<keyword evidence="6 8" id="KW-1133">Transmembrane helix</keyword>
<dbReference type="PROSITE" id="PS00713">
    <property type="entry name" value="NA_DICARBOXYL_SYMP_1"/>
    <property type="match status" value="1"/>
</dbReference>
<feature type="transmembrane region" description="Helical" evidence="8">
    <location>
        <begin position="75"/>
        <end position="97"/>
    </location>
</feature>
<dbReference type="InterPro" id="IPR018107">
    <property type="entry name" value="Na-dicarboxylate_symporter_CS"/>
</dbReference>
<sequence>MRKLGFGNQCLLALVLGLVAGHYLPQKVVDFIVPFGDGFLQLLKLIIVPLTFSTIVASFSKLEDMSLVKKLGSRTLLWFVITALYAATVGIIVGKIINPGNGLTLALAATDYQPRQIPTISSTFLDMLPGNLIAQIANGKVIPVIIFAIFFGLALTSTGERGKTVRTFFDEFSLVMFKITRKIIRLSPYGIFALLTAVGNEYGLDTLLPLGKFIVAIYVACFIQLIIYALLISIVAKRNPIRFFKEFWPAMITAFTTSSSLGTLPVTLETLVDRVRVSERVAGFVAPLGATMKMDGCGAIYPAIVCILTAQVFGIDLSATQYLLIALTAAVATIGTAGVPGTASIMATVVLTSVGLPLQGLALVIGIDKIIDMMRTMTNVTGAGVCATLVDKTYRE</sequence>
<feature type="transmembrane region" description="Helical" evidence="8">
    <location>
        <begin position="345"/>
        <end position="367"/>
    </location>
</feature>
<evidence type="ECO:0000256" key="4">
    <source>
        <dbReference type="ARBA" id="ARBA00022692"/>
    </source>
</evidence>
<evidence type="ECO:0000256" key="8">
    <source>
        <dbReference type="SAM" id="Phobius"/>
    </source>
</evidence>
<keyword evidence="4 8" id="KW-0812">Transmembrane</keyword>
<evidence type="ECO:0000256" key="5">
    <source>
        <dbReference type="ARBA" id="ARBA00022847"/>
    </source>
</evidence>
<feature type="transmembrane region" description="Helical" evidence="8">
    <location>
        <begin position="186"/>
        <end position="204"/>
    </location>
</feature>
<keyword evidence="2" id="KW-0813">Transport</keyword>
<name>A0A2I7N2W2_9NEIS</name>
<dbReference type="InterPro" id="IPR001991">
    <property type="entry name" value="Na-dicarboxylate_symporter"/>
</dbReference>
<evidence type="ECO:0000256" key="7">
    <source>
        <dbReference type="ARBA" id="ARBA00023136"/>
    </source>
</evidence>
<keyword evidence="3" id="KW-1003">Cell membrane</keyword>
<dbReference type="RefSeq" id="WP_102950088.1">
    <property type="nucleotide sequence ID" value="NZ_CP024847.1"/>
</dbReference>
<keyword evidence="7 8" id="KW-0472">Membrane</keyword>
<organism evidence="9 10">
    <name type="scientific">Aquella oligotrophica</name>
    <dbReference type="NCBI Taxonomy" id="2067065"/>
    <lineage>
        <taxon>Bacteria</taxon>
        <taxon>Pseudomonadati</taxon>
        <taxon>Pseudomonadota</taxon>
        <taxon>Betaproteobacteria</taxon>
        <taxon>Neisseriales</taxon>
        <taxon>Neisseriaceae</taxon>
        <taxon>Aquella</taxon>
    </lineage>
</organism>
<feature type="transmembrane region" description="Helical" evidence="8">
    <location>
        <begin position="298"/>
        <end position="315"/>
    </location>
</feature>
<dbReference type="Gene3D" id="1.10.3860.10">
    <property type="entry name" value="Sodium:dicarboxylate symporter"/>
    <property type="match status" value="1"/>
</dbReference>
<dbReference type="GO" id="GO:0015293">
    <property type="term" value="F:symporter activity"/>
    <property type="evidence" value="ECO:0007669"/>
    <property type="project" value="UniProtKB-KW"/>
</dbReference>